<evidence type="ECO:0008006" key="4">
    <source>
        <dbReference type="Google" id="ProtNLM"/>
    </source>
</evidence>
<dbReference type="Proteomes" id="UP001302126">
    <property type="component" value="Unassembled WGS sequence"/>
</dbReference>
<comment type="caution">
    <text evidence="2">The sequence shown here is derived from an EMBL/GenBank/DDBJ whole genome shotgun (WGS) entry which is preliminary data.</text>
</comment>
<dbReference type="AlphaFoldDB" id="A0AAN7AK44"/>
<accession>A0AAN7AK44</accession>
<evidence type="ECO:0000313" key="2">
    <source>
        <dbReference type="EMBL" id="KAK4189624.1"/>
    </source>
</evidence>
<organism evidence="2 3">
    <name type="scientific">Podospora australis</name>
    <dbReference type="NCBI Taxonomy" id="1536484"/>
    <lineage>
        <taxon>Eukaryota</taxon>
        <taxon>Fungi</taxon>
        <taxon>Dikarya</taxon>
        <taxon>Ascomycota</taxon>
        <taxon>Pezizomycotina</taxon>
        <taxon>Sordariomycetes</taxon>
        <taxon>Sordariomycetidae</taxon>
        <taxon>Sordariales</taxon>
        <taxon>Podosporaceae</taxon>
        <taxon>Podospora</taxon>
    </lineage>
</organism>
<feature type="region of interest" description="Disordered" evidence="1">
    <location>
        <begin position="458"/>
        <end position="576"/>
    </location>
</feature>
<feature type="compositionally biased region" description="Basic residues" evidence="1">
    <location>
        <begin position="531"/>
        <end position="543"/>
    </location>
</feature>
<feature type="region of interest" description="Disordered" evidence="1">
    <location>
        <begin position="260"/>
        <end position="313"/>
    </location>
</feature>
<feature type="compositionally biased region" description="Basic and acidic residues" evidence="1">
    <location>
        <begin position="290"/>
        <end position="304"/>
    </location>
</feature>
<keyword evidence="3" id="KW-1185">Reference proteome</keyword>
<feature type="compositionally biased region" description="Acidic residues" evidence="1">
    <location>
        <begin position="546"/>
        <end position="569"/>
    </location>
</feature>
<reference evidence="2" key="1">
    <citation type="journal article" date="2023" name="Mol. Phylogenet. Evol.">
        <title>Genome-scale phylogeny and comparative genomics of the fungal order Sordariales.</title>
        <authorList>
            <person name="Hensen N."/>
            <person name="Bonometti L."/>
            <person name="Westerberg I."/>
            <person name="Brannstrom I.O."/>
            <person name="Guillou S."/>
            <person name="Cros-Aarteil S."/>
            <person name="Calhoun S."/>
            <person name="Haridas S."/>
            <person name="Kuo A."/>
            <person name="Mondo S."/>
            <person name="Pangilinan J."/>
            <person name="Riley R."/>
            <person name="LaButti K."/>
            <person name="Andreopoulos B."/>
            <person name="Lipzen A."/>
            <person name="Chen C."/>
            <person name="Yan M."/>
            <person name="Daum C."/>
            <person name="Ng V."/>
            <person name="Clum A."/>
            <person name="Steindorff A."/>
            <person name="Ohm R.A."/>
            <person name="Martin F."/>
            <person name="Silar P."/>
            <person name="Natvig D.O."/>
            <person name="Lalanne C."/>
            <person name="Gautier V."/>
            <person name="Ament-Velasquez S.L."/>
            <person name="Kruys A."/>
            <person name="Hutchinson M.I."/>
            <person name="Powell A.J."/>
            <person name="Barry K."/>
            <person name="Miller A.N."/>
            <person name="Grigoriev I.V."/>
            <person name="Debuchy R."/>
            <person name="Gladieux P."/>
            <person name="Hiltunen Thoren M."/>
            <person name="Johannesson H."/>
        </authorList>
    </citation>
    <scope>NUCLEOTIDE SEQUENCE</scope>
    <source>
        <strain evidence="2">PSN309</strain>
    </source>
</reference>
<dbReference type="EMBL" id="MU864373">
    <property type="protein sequence ID" value="KAK4189624.1"/>
    <property type="molecule type" value="Genomic_DNA"/>
</dbReference>
<evidence type="ECO:0000256" key="1">
    <source>
        <dbReference type="SAM" id="MobiDB-lite"/>
    </source>
</evidence>
<gene>
    <name evidence="2" type="ORF">QBC35DRAFT_379721</name>
</gene>
<name>A0AAN7AK44_9PEZI</name>
<protein>
    <recommendedName>
        <fullName evidence="4">DNA (cytosine-5)-methyltransferase 1 replication foci domain-containing protein</fullName>
    </recommendedName>
</protein>
<evidence type="ECO:0000313" key="3">
    <source>
        <dbReference type="Proteomes" id="UP001302126"/>
    </source>
</evidence>
<reference evidence="2" key="2">
    <citation type="submission" date="2023-05" db="EMBL/GenBank/DDBJ databases">
        <authorList>
            <consortium name="Lawrence Berkeley National Laboratory"/>
            <person name="Steindorff A."/>
            <person name="Hensen N."/>
            <person name="Bonometti L."/>
            <person name="Westerberg I."/>
            <person name="Brannstrom I.O."/>
            <person name="Guillou S."/>
            <person name="Cros-Aarteil S."/>
            <person name="Calhoun S."/>
            <person name="Haridas S."/>
            <person name="Kuo A."/>
            <person name="Mondo S."/>
            <person name="Pangilinan J."/>
            <person name="Riley R."/>
            <person name="Labutti K."/>
            <person name="Andreopoulos B."/>
            <person name="Lipzen A."/>
            <person name="Chen C."/>
            <person name="Yanf M."/>
            <person name="Daum C."/>
            <person name="Ng V."/>
            <person name="Clum A."/>
            <person name="Ohm R."/>
            <person name="Martin F."/>
            <person name="Silar P."/>
            <person name="Natvig D."/>
            <person name="Lalanne C."/>
            <person name="Gautier V."/>
            <person name="Ament-Velasquez S.L."/>
            <person name="Kruys A."/>
            <person name="Hutchinson M.I."/>
            <person name="Powell A.J."/>
            <person name="Barry K."/>
            <person name="Miller A.N."/>
            <person name="Grigoriev I.V."/>
            <person name="Debuchy R."/>
            <person name="Gladieux P."/>
            <person name="Thoren M.H."/>
            <person name="Johannesson H."/>
        </authorList>
    </citation>
    <scope>NUCLEOTIDE SEQUENCE</scope>
    <source>
        <strain evidence="2">PSN309</strain>
    </source>
</reference>
<sequence length="689" mass="77039">MAGPGRPKKRRVSGSSDLVAEFAPPIRYIKDTTILKPASADVDSNEWPTYVLTDATVYRKDGRTIANPLLVHVEGPLVIRGHLEIDDPTLVPNLLRSSFKSGNIEVTGSNLYAISDVPVALWVSGPCGWFEIQPSRRFQAMYDQVLEAVNLYYGVFSVYLDHQRLCRERRAIKQRKPDPPTLDEIFLKYAVRVGNGIVRDEVEELCHKWAEFLIAHFPKENVDDDFQGWEGTLFAKWLKAAHPDLVKRISDAAKGILPAELPPGEVVDSSTERSERAERRRSRSLKARSQSRDVSDVEMADRPSQRSHILPARPLSQVKPRIESPVPIPAKYLNSVAPNSHSELSSPVPIDTPPVEFDSPVERLLSAMEEMASTTDVSNIKETKVQTFLWKSCRTRNYAGVLEIVAYYASELLPRLDAKWHGSPFWQWLQRTVREGPQPLVHNKEEDIPAQTFRRVKAAKPAHHQGGSFDNVLSGGSRVRKTLGDDASEDDHHSARARRSGKNAVLRLAQSSGKKRPASVLEDYDDESSSRGRKSAKKAHHHALASDDDDLDEEGSSSAETEEADESLDLESRLPLPPGTTRLVVKAVRVPTLSPTGPNGTWTCDREDCGHVVRAAEDPVGQKQIQDHLNDHETRAEKVDLALKESRGHMPISHLLDKIQAMGRNVLMKTRDTINNERPPAPVKRRLLL</sequence>
<proteinExistence type="predicted"/>